<dbReference type="OrthoDB" id="2310150at2759"/>
<dbReference type="InterPro" id="IPR050523">
    <property type="entry name" value="AKR_Detox_Biosynth"/>
</dbReference>
<dbReference type="SUPFAM" id="SSF51430">
    <property type="entry name" value="NAD(P)-linked oxidoreductase"/>
    <property type="match status" value="1"/>
</dbReference>
<dbReference type="PANTHER" id="PTHR43364:SF4">
    <property type="entry name" value="NAD(P)-LINKED OXIDOREDUCTASE SUPERFAMILY PROTEIN"/>
    <property type="match status" value="1"/>
</dbReference>
<proteinExistence type="predicted"/>
<keyword evidence="1" id="KW-0560">Oxidoreductase</keyword>
<dbReference type="Pfam" id="PF00248">
    <property type="entry name" value="Aldo_ket_red"/>
    <property type="match status" value="2"/>
</dbReference>
<comment type="caution">
    <text evidence="3">The sequence shown here is derived from an EMBL/GenBank/DDBJ whole genome shotgun (WGS) entry which is preliminary data.</text>
</comment>
<dbReference type="InterPro" id="IPR023210">
    <property type="entry name" value="NADP_OxRdtase_dom"/>
</dbReference>
<feature type="domain" description="NADP-dependent oxidoreductase" evidence="2">
    <location>
        <begin position="108"/>
        <end position="263"/>
    </location>
</feature>
<evidence type="ECO:0000256" key="1">
    <source>
        <dbReference type="ARBA" id="ARBA00023002"/>
    </source>
</evidence>
<dbReference type="AlphaFoldDB" id="A0A9W8YWK9"/>
<accession>A0A9W8YWK9</accession>
<name>A0A9W8YWK9_9PEZI</name>
<feature type="domain" description="NADP-dependent oxidoreductase" evidence="2">
    <location>
        <begin position="5"/>
        <end position="103"/>
    </location>
</feature>
<sequence>MAPQIIFGTATFGMDLTDFQGPETVKTLLATLKTLGITRLDTAARYPPLNPGRSEQLVGEGEAIAAGFLVDTKVYTDTKANGSGDLTQDAIERSVSASLDRIQAPGGWGVSNFPPPLLEKILALCDENGWAKPSWYQGVYNAVTRGPETQLLPLLRAHERTLSGGFLTGKLVNNKHADTRAGDNNPLGKMIQRAFGAEDLQAAMKRFDEAVGAEGLTSTEVAIRWVMHHSALTEDDSVILGASKIAQIQETVAFIRKGELPAKLLRLTEDLWETLSESRGKIC</sequence>
<evidence type="ECO:0000313" key="4">
    <source>
        <dbReference type="Proteomes" id="UP001140453"/>
    </source>
</evidence>
<dbReference type="PANTHER" id="PTHR43364">
    <property type="entry name" value="NADH-SPECIFIC METHYLGLYOXAL REDUCTASE-RELATED"/>
    <property type="match status" value="1"/>
</dbReference>
<dbReference type="Proteomes" id="UP001140453">
    <property type="component" value="Unassembled WGS sequence"/>
</dbReference>
<protein>
    <recommendedName>
        <fullName evidence="2">NADP-dependent oxidoreductase domain-containing protein</fullName>
    </recommendedName>
</protein>
<keyword evidence="4" id="KW-1185">Reference proteome</keyword>
<dbReference type="GO" id="GO:0005829">
    <property type="term" value="C:cytosol"/>
    <property type="evidence" value="ECO:0007669"/>
    <property type="project" value="TreeGrafter"/>
</dbReference>
<dbReference type="Gene3D" id="3.20.20.100">
    <property type="entry name" value="NADP-dependent oxidoreductase domain"/>
    <property type="match status" value="2"/>
</dbReference>
<dbReference type="EMBL" id="JAPEVB010000003">
    <property type="protein sequence ID" value="KAJ4392350.1"/>
    <property type="molecule type" value="Genomic_DNA"/>
</dbReference>
<evidence type="ECO:0000259" key="2">
    <source>
        <dbReference type="Pfam" id="PF00248"/>
    </source>
</evidence>
<dbReference type="InterPro" id="IPR036812">
    <property type="entry name" value="NAD(P)_OxRdtase_dom_sf"/>
</dbReference>
<reference evidence="3" key="1">
    <citation type="submission" date="2022-10" db="EMBL/GenBank/DDBJ databases">
        <title>Tapping the CABI collections for fungal endophytes: first genome assemblies for Collariella, Neodidymelliopsis, Ascochyta clinopodiicola, Didymella pomorum, Didymosphaeria variabile, Neocosmospora piperis and Neocucurbitaria cava.</title>
        <authorList>
            <person name="Hill R."/>
        </authorList>
    </citation>
    <scope>NUCLEOTIDE SEQUENCE</scope>
    <source>
        <strain evidence="3">IMI 355082</strain>
    </source>
</reference>
<organism evidence="3 4">
    <name type="scientific">Gnomoniopsis smithogilvyi</name>
    <dbReference type="NCBI Taxonomy" id="1191159"/>
    <lineage>
        <taxon>Eukaryota</taxon>
        <taxon>Fungi</taxon>
        <taxon>Dikarya</taxon>
        <taxon>Ascomycota</taxon>
        <taxon>Pezizomycotina</taxon>
        <taxon>Sordariomycetes</taxon>
        <taxon>Sordariomycetidae</taxon>
        <taxon>Diaporthales</taxon>
        <taxon>Gnomoniaceae</taxon>
        <taxon>Gnomoniopsis</taxon>
    </lineage>
</organism>
<evidence type="ECO:0000313" key="3">
    <source>
        <dbReference type="EMBL" id="KAJ4392350.1"/>
    </source>
</evidence>
<dbReference type="GO" id="GO:0016491">
    <property type="term" value="F:oxidoreductase activity"/>
    <property type="evidence" value="ECO:0007669"/>
    <property type="project" value="UniProtKB-KW"/>
</dbReference>
<gene>
    <name evidence="3" type="ORF">N0V93_005976</name>
</gene>